<dbReference type="CDD" id="cd12912">
    <property type="entry name" value="PDC2_MCP_like"/>
    <property type="match status" value="1"/>
</dbReference>
<gene>
    <name evidence="15" type="ORF">FHS48_000141</name>
</gene>
<evidence type="ECO:0000256" key="7">
    <source>
        <dbReference type="ARBA" id="ARBA00023136"/>
    </source>
</evidence>
<dbReference type="Pfam" id="PF00672">
    <property type="entry name" value="HAMP"/>
    <property type="match status" value="1"/>
</dbReference>
<dbReference type="Pfam" id="PF00015">
    <property type="entry name" value="MCPsignal"/>
    <property type="match status" value="1"/>
</dbReference>
<comment type="caution">
    <text evidence="15">The sequence shown here is derived from an EMBL/GenBank/DDBJ whole genome shotgun (WGS) entry which is preliminary data.</text>
</comment>
<dbReference type="PROSITE" id="PS50111">
    <property type="entry name" value="CHEMOTAXIS_TRANSDUC_2"/>
    <property type="match status" value="1"/>
</dbReference>
<keyword evidence="7 11" id="KW-0472">Membrane</keyword>
<evidence type="ECO:0000256" key="1">
    <source>
        <dbReference type="ARBA" id="ARBA00004429"/>
    </source>
</evidence>
<sequence>MTHPVPAGQARRTTLMTRILAVMSISVLGIIGGLAAYVDQHQRADITRSVDSYMDGIGSSTVSGLQNWLEGRERLAEMTAQALAREPDSSTYRDILKSKALTDTFDISYVGMPDGGFIFWPEDTFPAGFDPRTRPWYKMATETKGTILTPPFMRQATKALGMTFGAPILRDGQILGVVGGTFNMKTLSATISAITLDGLGYAFLIDDKGVIQIHPKAEMVTKTLADEFPEGTPAVGTTMVQARSGGNDWLVRFTPLQIPGRTWQLVTVVDQDLAFQPLQEFRTIALLVALGGLAALLLITHQALTRLVARPVRAMTATMEDLAGGNLSVTIPGAGRTDEIGAMAGAVEVFRVNAVERTRLEAEQQAEAAAREERGKRIEDMIATFDRDMVDVLTLVTSAATELEATAQALTTTADRSAGDATTAAAATEQASVNVQSVAQSTDLLAASIDNISRSAGQSRDVAEQAMEAARKTDVTVQSLVESTDRISQIVNLINDIANQTNLLALNATIEAARAGEAGKGFAVVANEVKSLANQTSKATEEISNQITAIQQVSDEVAGAIRDIAEVITDVNTLAGDISSAVEEQGNSTREIARNVAEAAKGTQDVAQSVISVTDGARETGDNASQVLAAAAELSRQSEQMREQVNSFFHQIRSA</sequence>
<evidence type="ECO:0000256" key="11">
    <source>
        <dbReference type="SAM" id="Phobius"/>
    </source>
</evidence>
<dbReference type="AlphaFoldDB" id="A0A7W9ZCJ5"/>
<evidence type="ECO:0000259" key="13">
    <source>
        <dbReference type="PROSITE" id="PS50192"/>
    </source>
</evidence>
<dbReference type="RefSeq" id="WP_184260079.1">
    <property type="nucleotide sequence ID" value="NZ_JACIIX010000001.1"/>
</dbReference>
<dbReference type="PANTHER" id="PTHR32089:SF112">
    <property type="entry name" value="LYSOZYME-LIKE PROTEIN-RELATED"/>
    <property type="match status" value="1"/>
</dbReference>
<evidence type="ECO:0000256" key="9">
    <source>
        <dbReference type="ARBA" id="ARBA00029447"/>
    </source>
</evidence>
<dbReference type="InterPro" id="IPR000727">
    <property type="entry name" value="T_SNARE_dom"/>
</dbReference>
<dbReference type="Gene3D" id="3.30.450.20">
    <property type="entry name" value="PAS domain"/>
    <property type="match status" value="2"/>
</dbReference>
<dbReference type="GO" id="GO:0007165">
    <property type="term" value="P:signal transduction"/>
    <property type="evidence" value="ECO:0007669"/>
    <property type="project" value="UniProtKB-KW"/>
</dbReference>
<evidence type="ECO:0000256" key="8">
    <source>
        <dbReference type="ARBA" id="ARBA00023224"/>
    </source>
</evidence>
<feature type="transmembrane region" description="Helical" evidence="11">
    <location>
        <begin position="15"/>
        <end position="38"/>
    </location>
</feature>
<evidence type="ECO:0000256" key="3">
    <source>
        <dbReference type="ARBA" id="ARBA00022500"/>
    </source>
</evidence>
<dbReference type="Pfam" id="PF02743">
    <property type="entry name" value="dCache_1"/>
    <property type="match status" value="1"/>
</dbReference>
<evidence type="ECO:0000259" key="14">
    <source>
        <dbReference type="PROSITE" id="PS50885"/>
    </source>
</evidence>
<dbReference type="Gene3D" id="1.10.287.950">
    <property type="entry name" value="Methyl-accepting chemotaxis protein"/>
    <property type="match status" value="1"/>
</dbReference>
<keyword evidence="6 11" id="KW-1133">Transmembrane helix</keyword>
<dbReference type="Proteomes" id="UP000544872">
    <property type="component" value="Unassembled WGS sequence"/>
</dbReference>
<dbReference type="Gene3D" id="1.10.8.500">
    <property type="entry name" value="HAMP domain in histidine kinase"/>
    <property type="match status" value="1"/>
</dbReference>
<keyword evidence="5 11" id="KW-0812">Transmembrane</keyword>
<feature type="transmembrane region" description="Helical" evidence="11">
    <location>
        <begin position="284"/>
        <end position="304"/>
    </location>
</feature>
<organism evidence="15 16">
    <name type="scientific">Novispirillum itersonii</name>
    <name type="common">Aquaspirillum itersonii</name>
    <dbReference type="NCBI Taxonomy" id="189"/>
    <lineage>
        <taxon>Bacteria</taxon>
        <taxon>Pseudomonadati</taxon>
        <taxon>Pseudomonadota</taxon>
        <taxon>Alphaproteobacteria</taxon>
        <taxon>Rhodospirillales</taxon>
        <taxon>Novispirillaceae</taxon>
        <taxon>Novispirillum</taxon>
    </lineage>
</organism>
<dbReference type="PROSITE" id="PS50192">
    <property type="entry name" value="T_SNARE"/>
    <property type="match status" value="1"/>
</dbReference>
<keyword evidence="3" id="KW-0145">Chemotaxis</keyword>
<dbReference type="InterPro" id="IPR004089">
    <property type="entry name" value="MCPsignal_dom"/>
</dbReference>
<dbReference type="PANTHER" id="PTHR32089">
    <property type="entry name" value="METHYL-ACCEPTING CHEMOTAXIS PROTEIN MCPB"/>
    <property type="match status" value="1"/>
</dbReference>
<feature type="domain" description="Methyl-accepting transducer" evidence="12">
    <location>
        <begin position="392"/>
        <end position="635"/>
    </location>
</feature>
<dbReference type="InterPro" id="IPR033479">
    <property type="entry name" value="dCache_1"/>
</dbReference>
<accession>A0A7W9ZCJ5</accession>
<dbReference type="CDD" id="cd06225">
    <property type="entry name" value="HAMP"/>
    <property type="match status" value="1"/>
</dbReference>
<keyword evidence="2" id="KW-1003">Cell membrane</keyword>
<evidence type="ECO:0000259" key="12">
    <source>
        <dbReference type="PROSITE" id="PS50111"/>
    </source>
</evidence>
<evidence type="ECO:0000256" key="4">
    <source>
        <dbReference type="ARBA" id="ARBA00022519"/>
    </source>
</evidence>
<keyword evidence="16" id="KW-1185">Reference proteome</keyword>
<dbReference type="InterPro" id="IPR029151">
    <property type="entry name" value="Sensor-like_sf"/>
</dbReference>
<dbReference type="SMART" id="SM00283">
    <property type="entry name" value="MA"/>
    <property type="match status" value="1"/>
</dbReference>
<dbReference type="CDD" id="cd12913">
    <property type="entry name" value="PDC1_MCP_like"/>
    <property type="match status" value="1"/>
</dbReference>
<comment type="similarity">
    <text evidence="9">Belongs to the methyl-accepting chemotaxis (MCP) protein family.</text>
</comment>
<keyword evidence="4" id="KW-0997">Cell inner membrane</keyword>
<dbReference type="InterPro" id="IPR003660">
    <property type="entry name" value="HAMP_dom"/>
</dbReference>
<dbReference type="EMBL" id="JACIIX010000001">
    <property type="protein sequence ID" value="MBB6208760.1"/>
    <property type="molecule type" value="Genomic_DNA"/>
</dbReference>
<evidence type="ECO:0000256" key="6">
    <source>
        <dbReference type="ARBA" id="ARBA00022989"/>
    </source>
</evidence>
<dbReference type="CDD" id="cd11386">
    <property type="entry name" value="MCP_signal"/>
    <property type="match status" value="1"/>
</dbReference>
<comment type="subcellular location">
    <subcellularLocation>
        <location evidence="1">Cell inner membrane</location>
        <topology evidence="1">Multi-pass membrane protein</topology>
    </subcellularLocation>
</comment>
<dbReference type="SUPFAM" id="SSF103190">
    <property type="entry name" value="Sensory domain-like"/>
    <property type="match status" value="1"/>
</dbReference>
<reference evidence="15 16" key="1">
    <citation type="submission" date="2020-08" db="EMBL/GenBank/DDBJ databases">
        <title>Genomic Encyclopedia of Type Strains, Phase IV (KMG-IV): sequencing the most valuable type-strain genomes for metagenomic binning, comparative biology and taxonomic classification.</title>
        <authorList>
            <person name="Goeker M."/>
        </authorList>
    </citation>
    <scope>NUCLEOTIDE SEQUENCE [LARGE SCALE GENOMIC DNA]</scope>
    <source>
        <strain evidence="15 16">DSM 11590</strain>
    </source>
</reference>
<evidence type="ECO:0000313" key="15">
    <source>
        <dbReference type="EMBL" id="MBB6208760.1"/>
    </source>
</evidence>
<dbReference type="SUPFAM" id="SSF58104">
    <property type="entry name" value="Methyl-accepting chemotaxis protein (MCP) signaling domain"/>
    <property type="match status" value="1"/>
</dbReference>
<proteinExistence type="inferred from homology"/>
<name>A0A7W9ZCJ5_NOVIT</name>
<evidence type="ECO:0000256" key="10">
    <source>
        <dbReference type="PROSITE-ProRule" id="PRU00284"/>
    </source>
</evidence>
<evidence type="ECO:0000256" key="2">
    <source>
        <dbReference type="ARBA" id="ARBA00022475"/>
    </source>
</evidence>
<feature type="domain" description="HAMP" evidence="14">
    <location>
        <begin position="306"/>
        <end position="359"/>
    </location>
</feature>
<dbReference type="SMART" id="SM00304">
    <property type="entry name" value="HAMP"/>
    <property type="match status" value="1"/>
</dbReference>
<dbReference type="GO" id="GO:0005886">
    <property type="term" value="C:plasma membrane"/>
    <property type="evidence" value="ECO:0007669"/>
    <property type="project" value="UniProtKB-SubCell"/>
</dbReference>
<dbReference type="PROSITE" id="PS50885">
    <property type="entry name" value="HAMP"/>
    <property type="match status" value="1"/>
</dbReference>
<dbReference type="GO" id="GO:0006935">
    <property type="term" value="P:chemotaxis"/>
    <property type="evidence" value="ECO:0007669"/>
    <property type="project" value="UniProtKB-KW"/>
</dbReference>
<evidence type="ECO:0000256" key="5">
    <source>
        <dbReference type="ARBA" id="ARBA00022692"/>
    </source>
</evidence>
<protein>
    <submittedName>
        <fullName evidence="15">Methyl-accepting chemotaxis protein</fullName>
    </submittedName>
</protein>
<evidence type="ECO:0000313" key="16">
    <source>
        <dbReference type="Proteomes" id="UP000544872"/>
    </source>
</evidence>
<feature type="domain" description="T-SNARE coiled-coil homology" evidence="13">
    <location>
        <begin position="551"/>
        <end position="613"/>
    </location>
</feature>
<keyword evidence="8 10" id="KW-0807">Transducer</keyword>